<name>A0A2M4D2R3_ANODA</name>
<feature type="transmembrane region" description="Helical" evidence="1">
    <location>
        <begin position="7"/>
        <end position="28"/>
    </location>
</feature>
<keyword evidence="1" id="KW-0812">Transmembrane</keyword>
<accession>A0A2M4D2R3</accession>
<sequence>MMRWEKVVLEVVMGAMVLLSLQQLLSVIDGGINVDKSHWIRFFVATVKAIIIWPTNVLCRTIVSTVTDYDYFWALITIVHRKMGNKWSYCCRRTHHYRDRRCNNRGW</sequence>
<evidence type="ECO:0000256" key="1">
    <source>
        <dbReference type="SAM" id="Phobius"/>
    </source>
</evidence>
<keyword evidence="1" id="KW-1133">Transmembrane helix</keyword>
<evidence type="ECO:0000313" key="2">
    <source>
        <dbReference type="EMBL" id="MBW71874.1"/>
    </source>
</evidence>
<dbReference type="EMBL" id="GGFL01007696">
    <property type="protein sequence ID" value="MBW71874.1"/>
    <property type="molecule type" value="Transcribed_RNA"/>
</dbReference>
<reference evidence="2" key="1">
    <citation type="submission" date="2018-01" db="EMBL/GenBank/DDBJ databases">
        <title>An insight into the sialome of Amazonian anophelines.</title>
        <authorList>
            <person name="Ribeiro J.M."/>
            <person name="Scarpassa V."/>
            <person name="Calvo E."/>
        </authorList>
    </citation>
    <scope>NUCLEOTIDE SEQUENCE</scope>
</reference>
<keyword evidence="1" id="KW-0472">Membrane</keyword>
<dbReference type="AlphaFoldDB" id="A0A2M4D2R3"/>
<feature type="transmembrane region" description="Helical" evidence="1">
    <location>
        <begin position="40"/>
        <end position="59"/>
    </location>
</feature>
<organism evidence="2">
    <name type="scientific">Anopheles darlingi</name>
    <name type="common">Mosquito</name>
    <dbReference type="NCBI Taxonomy" id="43151"/>
    <lineage>
        <taxon>Eukaryota</taxon>
        <taxon>Metazoa</taxon>
        <taxon>Ecdysozoa</taxon>
        <taxon>Arthropoda</taxon>
        <taxon>Hexapoda</taxon>
        <taxon>Insecta</taxon>
        <taxon>Pterygota</taxon>
        <taxon>Neoptera</taxon>
        <taxon>Endopterygota</taxon>
        <taxon>Diptera</taxon>
        <taxon>Nematocera</taxon>
        <taxon>Culicoidea</taxon>
        <taxon>Culicidae</taxon>
        <taxon>Anophelinae</taxon>
        <taxon>Anopheles</taxon>
    </lineage>
</organism>
<proteinExistence type="predicted"/>
<protein>
    <submittedName>
        <fullName evidence="2">Uncharacterized protein</fullName>
    </submittedName>
</protein>